<protein>
    <submittedName>
        <fullName evidence="1">Uncharacterized protein</fullName>
    </submittedName>
</protein>
<keyword evidence="2" id="KW-1185">Reference proteome</keyword>
<name>A0A2P5D046_TREOI</name>
<evidence type="ECO:0000313" key="2">
    <source>
        <dbReference type="Proteomes" id="UP000237000"/>
    </source>
</evidence>
<organism evidence="1 2">
    <name type="scientific">Trema orientale</name>
    <name type="common">Charcoal tree</name>
    <name type="synonym">Celtis orientalis</name>
    <dbReference type="NCBI Taxonomy" id="63057"/>
    <lineage>
        <taxon>Eukaryota</taxon>
        <taxon>Viridiplantae</taxon>
        <taxon>Streptophyta</taxon>
        <taxon>Embryophyta</taxon>
        <taxon>Tracheophyta</taxon>
        <taxon>Spermatophyta</taxon>
        <taxon>Magnoliopsida</taxon>
        <taxon>eudicotyledons</taxon>
        <taxon>Gunneridae</taxon>
        <taxon>Pentapetalae</taxon>
        <taxon>rosids</taxon>
        <taxon>fabids</taxon>
        <taxon>Rosales</taxon>
        <taxon>Cannabaceae</taxon>
        <taxon>Trema</taxon>
    </lineage>
</organism>
<dbReference type="Proteomes" id="UP000237000">
    <property type="component" value="Unassembled WGS sequence"/>
</dbReference>
<dbReference type="InParanoid" id="A0A2P5D046"/>
<proteinExistence type="predicted"/>
<evidence type="ECO:0000313" key="1">
    <source>
        <dbReference type="EMBL" id="PON66672.1"/>
    </source>
</evidence>
<reference evidence="2" key="1">
    <citation type="submission" date="2016-06" db="EMBL/GenBank/DDBJ databases">
        <title>Parallel loss of symbiosis genes in relatives of nitrogen-fixing non-legume Parasponia.</title>
        <authorList>
            <person name="Van Velzen R."/>
            <person name="Holmer R."/>
            <person name="Bu F."/>
            <person name="Rutten L."/>
            <person name="Van Zeijl A."/>
            <person name="Liu W."/>
            <person name="Santuari L."/>
            <person name="Cao Q."/>
            <person name="Sharma T."/>
            <person name="Shen D."/>
            <person name="Roswanjaya Y."/>
            <person name="Wardhani T."/>
            <person name="Kalhor M.S."/>
            <person name="Jansen J."/>
            <person name="Van den Hoogen J."/>
            <person name="Gungor B."/>
            <person name="Hartog M."/>
            <person name="Hontelez J."/>
            <person name="Verver J."/>
            <person name="Yang W.-C."/>
            <person name="Schijlen E."/>
            <person name="Repin R."/>
            <person name="Schilthuizen M."/>
            <person name="Schranz E."/>
            <person name="Heidstra R."/>
            <person name="Miyata K."/>
            <person name="Fedorova E."/>
            <person name="Kohlen W."/>
            <person name="Bisseling T."/>
            <person name="Smit S."/>
            <person name="Geurts R."/>
        </authorList>
    </citation>
    <scope>NUCLEOTIDE SEQUENCE [LARGE SCALE GENOMIC DNA]</scope>
    <source>
        <strain evidence="2">cv. RG33-2</strain>
    </source>
</reference>
<accession>A0A2P5D046</accession>
<sequence length="70" mass="8478">MEQRDFFIIDQRCQHIVRPSTLQSQWHRGARFWHCSALLRHRGATFWAPRRPRSGAEAPRCPFWAPRHLR</sequence>
<gene>
    <name evidence="1" type="ORF">TorRG33x02_267340</name>
</gene>
<dbReference type="AlphaFoldDB" id="A0A2P5D046"/>
<comment type="caution">
    <text evidence="1">The sequence shown here is derived from an EMBL/GenBank/DDBJ whole genome shotgun (WGS) entry which is preliminary data.</text>
</comment>
<dbReference type="EMBL" id="JXTC01000310">
    <property type="protein sequence ID" value="PON66672.1"/>
    <property type="molecule type" value="Genomic_DNA"/>
</dbReference>